<keyword evidence="2" id="KW-1185">Reference proteome</keyword>
<dbReference type="RefSeq" id="WP_221119265.1">
    <property type="nucleotide sequence ID" value="NZ_JABDYF010000003.1"/>
</dbReference>
<evidence type="ECO:0000313" key="2">
    <source>
        <dbReference type="Proteomes" id="UP000770629"/>
    </source>
</evidence>
<evidence type="ECO:0000313" key="1">
    <source>
        <dbReference type="EMBL" id="MBX5089384.1"/>
    </source>
</evidence>
<gene>
    <name evidence="1" type="ORF">HJB60_09390</name>
</gene>
<organism evidence="1 2">
    <name type="scientific">Rhizobium lentis</name>
    <dbReference type="NCBI Taxonomy" id="1138194"/>
    <lineage>
        <taxon>Bacteria</taxon>
        <taxon>Pseudomonadati</taxon>
        <taxon>Pseudomonadota</taxon>
        <taxon>Alphaproteobacteria</taxon>
        <taxon>Hyphomicrobiales</taxon>
        <taxon>Rhizobiaceae</taxon>
        <taxon>Rhizobium/Agrobacterium group</taxon>
        <taxon>Rhizobium</taxon>
    </lineage>
</organism>
<accession>A0ABS7IIZ9</accession>
<sequence length="86" mass="9206">MSDSKKIEGDFAFPGIIGPPREFTNGMSLRAYIATKVISGLCANPSIFQANSYSGWDLVNCTERQLSDCAVRIADEMIASLEAGAS</sequence>
<dbReference type="EMBL" id="JABDYF010000003">
    <property type="protein sequence ID" value="MBX5089384.1"/>
    <property type="molecule type" value="Genomic_DNA"/>
</dbReference>
<name>A0ABS7IIZ9_9HYPH</name>
<protein>
    <submittedName>
        <fullName evidence="1">Uncharacterized protein</fullName>
    </submittedName>
</protein>
<reference evidence="1 2" key="1">
    <citation type="submission" date="2020-04" db="EMBL/GenBank/DDBJ databases">
        <title>Global-level population genomics: horizontal gene transfer, symbiosis and evolution in Rhizobia.</title>
        <authorList>
            <person name="Gai Y."/>
        </authorList>
    </citation>
    <scope>NUCLEOTIDE SEQUENCE [LARGE SCALE GENOMIC DNA]</scope>
    <source>
        <strain evidence="1 2">BLR33</strain>
    </source>
</reference>
<dbReference type="Proteomes" id="UP000770629">
    <property type="component" value="Unassembled WGS sequence"/>
</dbReference>
<proteinExistence type="predicted"/>
<comment type="caution">
    <text evidence="1">The sequence shown here is derived from an EMBL/GenBank/DDBJ whole genome shotgun (WGS) entry which is preliminary data.</text>
</comment>